<keyword evidence="5" id="KW-0561">Oxygen transport</keyword>
<name>A0A263CZI0_9PSEU</name>
<dbReference type="CDD" id="cd14771">
    <property type="entry name" value="TrHb2_Mt-trHbO-like_O"/>
    <property type="match status" value="1"/>
</dbReference>
<dbReference type="InParanoid" id="A0A263CZI0"/>
<keyword evidence="6" id="KW-0479">Metal-binding</keyword>
<comment type="similarity">
    <text evidence="9">Belongs to the truncated hemoglobin family. Group II subfamily.</text>
</comment>
<dbReference type="AlphaFoldDB" id="A0A263CZI0"/>
<comment type="subunit">
    <text evidence="2">Homododecamer.</text>
</comment>
<dbReference type="Pfam" id="PF01152">
    <property type="entry name" value="Bac_globin"/>
    <property type="match status" value="1"/>
</dbReference>
<dbReference type="InterPro" id="IPR001486">
    <property type="entry name" value="Hemoglobin_trunc"/>
</dbReference>
<feature type="binding site" description="distal binding residue" evidence="13">
    <location>
        <position position="136"/>
    </location>
    <ligand>
        <name>heme</name>
        <dbReference type="ChEBI" id="CHEBI:30413"/>
    </ligand>
    <ligandPart>
        <name>Fe</name>
        <dbReference type="ChEBI" id="CHEBI:18248"/>
    </ligandPart>
</feature>
<keyword evidence="3" id="KW-0813">Transport</keyword>
<keyword evidence="4 13" id="KW-0349">Heme</keyword>
<evidence type="ECO:0000256" key="12">
    <source>
        <dbReference type="ARBA" id="ARBA00080045"/>
    </source>
</evidence>
<comment type="caution">
    <text evidence="15">The sequence shown here is derived from an EMBL/GenBank/DDBJ whole genome shotgun (WGS) entry which is preliminary data.</text>
</comment>
<evidence type="ECO:0000256" key="8">
    <source>
        <dbReference type="ARBA" id="ARBA00023278"/>
    </source>
</evidence>
<evidence type="ECO:0000256" key="13">
    <source>
        <dbReference type="PIRSR" id="PIRSR601486-1"/>
    </source>
</evidence>
<dbReference type="Gene3D" id="1.10.490.10">
    <property type="entry name" value="Globins"/>
    <property type="match status" value="1"/>
</dbReference>
<sequence length="143" mass="16601">MSQDGHVSDVTNDQTGTQPRSLYEAVGGEPTFRRLVGRFYEEVAADREVLRPLYPEEDLGPAEERFRLFLMQYWGGPHTYSDERGHPRLRMRHAPFSIGPIERDAWLRAMRIALDETGIEEPYRAQLWAYLEMAAHSMMNSWG</sequence>
<dbReference type="FunFam" id="1.10.490.10:FF:000004">
    <property type="entry name" value="Group 2 hemoglobin yjbI"/>
    <property type="match status" value="1"/>
</dbReference>
<dbReference type="FunCoup" id="A0A263CZI0">
    <property type="interactions" value="2"/>
</dbReference>
<dbReference type="InterPro" id="IPR044203">
    <property type="entry name" value="GlbO/GLB3-like"/>
</dbReference>
<protein>
    <recommendedName>
        <fullName evidence="10">Group 2 truncated hemoglobin GlbO</fullName>
    </recommendedName>
    <alternativeName>
        <fullName evidence="12">Hemoglobin-like protein HbO</fullName>
    </alternativeName>
    <alternativeName>
        <fullName evidence="11">Truncated hemoglobin</fullName>
    </alternativeName>
</protein>
<dbReference type="InterPro" id="IPR012292">
    <property type="entry name" value="Globin/Proto"/>
</dbReference>
<evidence type="ECO:0000313" key="15">
    <source>
        <dbReference type="EMBL" id="OZM71580.1"/>
    </source>
</evidence>
<dbReference type="GO" id="GO:0020037">
    <property type="term" value="F:heme binding"/>
    <property type="evidence" value="ECO:0007669"/>
    <property type="project" value="InterPro"/>
</dbReference>
<keyword evidence="16" id="KW-1185">Reference proteome</keyword>
<keyword evidence="7" id="KW-0408">Iron</keyword>
<evidence type="ECO:0000256" key="1">
    <source>
        <dbReference type="ARBA" id="ARBA00001971"/>
    </source>
</evidence>
<dbReference type="GO" id="GO:0046872">
    <property type="term" value="F:metal ion binding"/>
    <property type="evidence" value="ECO:0007669"/>
    <property type="project" value="UniProtKB-KW"/>
</dbReference>
<gene>
    <name evidence="15" type="ORF">CFN78_18785</name>
</gene>
<organism evidence="15 16">
    <name type="scientific">Amycolatopsis antarctica</name>
    <dbReference type="NCBI Taxonomy" id="1854586"/>
    <lineage>
        <taxon>Bacteria</taxon>
        <taxon>Bacillati</taxon>
        <taxon>Actinomycetota</taxon>
        <taxon>Actinomycetes</taxon>
        <taxon>Pseudonocardiales</taxon>
        <taxon>Pseudonocardiaceae</taxon>
        <taxon>Amycolatopsis</taxon>
    </lineage>
</organism>
<evidence type="ECO:0000256" key="5">
    <source>
        <dbReference type="ARBA" id="ARBA00022621"/>
    </source>
</evidence>
<dbReference type="OrthoDB" id="9790913at2"/>
<proteinExistence type="inferred from homology"/>
<reference evidence="15 16" key="1">
    <citation type="submission" date="2017-07" db="EMBL/GenBank/DDBJ databases">
        <title>Amycolatopsis antarcticus sp. nov., isolated from the surface of an Antarcticus brown macroalga.</title>
        <authorList>
            <person name="Wang J."/>
            <person name="Leiva S."/>
            <person name="Huang J."/>
            <person name="Huang Y."/>
        </authorList>
    </citation>
    <scope>NUCLEOTIDE SEQUENCE [LARGE SCALE GENOMIC DNA]</scope>
    <source>
        <strain evidence="15 16">AU-G6</strain>
    </source>
</reference>
<feature type="compositionally biased region" description="Polar residues" evidence="14">
    <location>
        <begin position="1"/>
        <end position="20"/>
    </location>
</feature>
<evidence type="ECO:0000256" key="7">
    <source>
        <dbReference type="ARBA" id="ARBA00023004"/>
    </source>
</evidence>
<evidence type="ECO:0000256" key="10">
    <source>
        <dbReference type="ARBA" id="ARBA00072901"/>
    </source>
</evidence>
<dbReference type="Proteomes" id="UP000242444">
    <property type="component" value="Unassembled WGS sequence"/>
</dbReference>
<evidence type="ECO:0000256" key="9">
    <source>
        <dbReference type="ARBA" id="ARBA00034496"/>
    </source>
</evidence>
<evidence type="ECO:0000256" key="6">
    <source>
        <dbReference type="ARBA" id="ARBA00022723"/>
    </source>
</evidence>
<dbReference type="PANTHER" id="PTHR47366:SF1">
    <property type="entry name" value="TWO-ON-TWO HEMOGLOBIN-3"/>
    <property type="match status" value="1"/>
</dbReference>
<evidence type="ECO:0000256" key="11">
    <source>
        <dbReference type="ARBA" id="ARBA00077601"/>
    </source>
</evidence>
<dbReference type="EMBL" id="NKYE01000012">
    <property type="protein sequence ID" value="OZM71580.1"/>
    <property type="molecule type" value="Genomic_DNA"/>
</dbReference>
<evidence type="ECO:0000256" key="2">
    <source>
        <dbReference type="ARBA" id="ARBA00011193"/>
    </source>
</evidence>
<comment type="cofactor">
    <cofactor evidence="1">
        <name>heme</name>
        <dbReference type="ChEBI" id="CHEBI:30413"/>
    </cofactor>
</comment>
<evidence type="ECO:0000256" key="4">
    <source>
        <dbReference type="ARBA" id="ARBA00022617"/>
    </source>
</evidence>
<evidence type="ECO:0000313" key="16">
    <source>
        <dbReference type="Proteomes" id="UP000242444"/>
    </source>
</evidence>
<dbReference type="InterPro" id="IPR009050">
    <property type="entry name" value="Globin-like_sf"/>
</dbReference>
<feature type="region of interest" description="Disordered" evidence="14">
    <location>
        <begin position="1"/>
        <end position="22"/>
    </location>
</feature>
<dbReference type="SUPFAM" id="SSF46458">
    <property type="entry name" value="Globin-like"/>
    <property type="match status" value="1"/>
</dbReference>
<dbReference type="GO" id="GO:0019825">
    <property type="term" value="F:oxygen binding"/>
    <property type="evidence" value="ECO:0007669"/>
    <property type="project" value="InterPro"/>
</dbReference>
<evidence type="ECO:0000256" key="3">
    <source>
        <dbReference type="ARBA" id="ARBA00022448"/>
    </source>
</evidence>
<dbReference type="GO" id="GO:0005344">
    <property type="term" value="F:oxygen carrier activity"/>
    <property type="evidence" value="ECO:0007669"/>
    <property type="project" value="UniProtKB-KW"/>
</dbReference>
<accession>A0A263CZI0</accession>
<dbReference type="PANTHER" id="PTHR47366">
    <property type="entry name" value="TWO-ON-TWO HEMOGLOBIN-3"/>
    <property type="match status" value="1"/>
</dbReference>
<evidence type="ECO:0000256" key="14">
    <source>
        <dbReference type="SAM" id="MobiDB-lite"/>
    </source>
</evidence>
<keyword evidence="8" id="KW-0379">Hydroxylation</keyword>